<feature type="transmembrane region" description="Helical" evidence="1">
    <location>
        <begin position="114"/>
        <end position="132"/>
    </location>
</feature>
<keyword evidence="1" id="KW-1133">Transmembrane helix</keyword>
<dbReference type="RefSeq" id="WP_068135650.1">
    <property type="nucleotide sequence ID" value="NZ_AP014924.1"/>
</dbReference>
<proteinExistence type="predicted"/>
<dbReference type="Proteomes" id="UP000065807">
    <property type="component" value="Chromosome"/>
</dbReference>
<organism evidence="3 4">
    <name type="scientific">Limnochorda pilosa</name>
    <dbReference type="NCBI Taxonomy" id="1555112"/>
    <lineage>
        <taxon>Bacteria</taxon>
        <taxon>Bacillati</taxon>
        <taxon>Bacillota</taxon>
        <taxon>Limnochordia</taxon>
        <taxon>Limnochordales</taxon>
        <taxon>Limnochordaceae</taxon>
        <taxon>Limnochorda</taxon>
    </lineage>
</organism>
<protein>
    <recommendedName>
        <fullName evidence="2">DUF1468 domain-containing protein</fullName>
    </recommendedName>
</protein>
<evidence type="ECO:0000259" key="2">
    <source>
        <dbReference type="Pfam" id="PF07331"/>
    </source>
</evidence>
<dbReference type="Pfam" id="PF07331">
    <property type="entry name" value="TctB"/>
    <property type="match status" value="1"/>
</dbReference>
<name>A0A0K2SJI1_LIMPI</name>
<gene>
    <name evidence="3" type="ORF">LIP_1307</name>
</gene>
<keyword evidence="1" id="KW-0472">Membrane</keyword>
<feature type="domain" description="DUF1468" evidence="2">
    <location>
        <begin position="8"/>
        <end position="141"/>
    </location>
</feature>
<feature type="transmembrane region" description="Helical" evidence="1">
    <location>
        <begin position="36"/>
        <end position="54"/>
    </location>
</feature>
<dbReference type="OrthoDB" id="5519430at2"/>
<reference evidence="4" key="2">
    <citation type="journal article" date="2016" name="Int. J. Syst. Evol. Microbiol.">
        <title>Complete genome sequence and cell structure of Limnochorda pilosa, a Gram-negative spore-former within the phylum Firmicutes.</title>
        <authorList>
            <person name="Watanabe M."/>
            <person name="Kojima H."/>
            <person name="Fukui M."/>
        </authorList>
    </citation>
    <scope>NUCLEOTIDE SEQUENCE [LARGE SCALE GENOMIC DNA]</scope>
    <source>
        <strain evidence="4">HC45</strain>
    </source>
</reference>
<dbReference type="EMBL" id="AP014924">
    <property type="protein sequence ID" value="BAS27162.1"/>
    <property type="molecule type" value="Genomic_DNA"/>
</dbReference>
<keyword evidence="4" id="KW-1185">Reference proteome</keyword>
<dbReference type="AlphaFoldDB" id="A0A0K2SJI1"/>
<feature type="transmembrane region" description="Helical" evidence="1">
    <location>
        <begin position="74"/>
        <end position="102"/>
    </location>
</feature>
<dbReference type="STRING" id="1555112.LIP_1307"/>
<sequence length="146" mass="15940">MRNPDRIGAAVMLVAAAAFWLQMGSVDALGGSFPRLVLWPLTLLSVVLLVKSWIRPEPPAAFFEAQPGPMLVLAVTVILWIALLEVLGFAVSTTLAYGFLTWYLGGRPRDVRKVAVSLAIIVGEVALVYWVFNDLLLVRLPQGLLI</sequence>
<accession>A0A0K2SJI1</accession>
<evidence type="ECO:0000313" key="4">
    <source>
        <dbReference type="Proteomes" id="UP000065807"/>
    </source>
</evidence>
<evidence type="ECO:0000256" key="1">
    <source>
        <dbReference type="SAM" id="Phobius"/>
    </source>
</evidence>
<feature type="transmembrane region" description="Helical" evidence="1">
    <location>
        <begin position="6"/>
        <end position="24"/>
    </location>
</feature>
<keyword evidence="1" id="KW-0812">Transmembrane</keyword>
<dbReference type="InterPro" id="IPR009936">
    <property type="entry name" value="DUF1468"/>
</dbReference>
<dbReference type="KEGG" id="lpil:LIP_1307"/>
<evidence type="ECO:0000313" key="3">
    <source>
        <dbReference type="EMBL" id="BAS27162.1"/>
    </source>
</evidence>
<reference evidence="4" key="1">
    <citation type="submission" date="2015-07" db="EMBL/GenBank/DDBJ databases">
        <title>Complete genome sequence and phylogenetic analysis of Limnochorda pilosa.</title>
        <authorList>
            <person name="Watanabe M."/>
            <person name="Kojima H."/>
            <person name="Fukui M."/>
        </authorList>
    </citation>
    <scope>NUCLEOTIDE SEQUENCE [LARGE SCALE GENOMIC DNA]</scope>
    <source>
        <strain evidence="4">HC45</strain>
    </source>
</reference>